<keyword evidence="4" id="KW-1185">Reference proteome</keyword>
<accession>A0A9W8TQG2</accession>
<dbReference type="VEuPathDB" id="FungiDB:F4678DRAFT_110999"/>
<dbReference type="EMBL" id="JANPWZ010000098">
    <property type="protein sequence ID" value="KAJ3579428.1"/>
    <property type="molecule type" value="Genomic_DNA"/>
</dbReference>
<evidence type="ECO:0000313" key="4">
    <source>
        <dbReference type="Proteomes" id="UP001148614"/>
    </source>
</evidence>
<evidence type="ECO:0000256" key="1">
    <source>
        <dbReference type="SAM" id="MobiDB-lite"/>
    </source>
</evidence>
<reference evidence="3" key="1">
    <citation type="submission" date="2022-07" db="EMBL/GenBank/DDBJ databases">
        <title>Genome Sequence of Xylaria arbuscula.</title>
        <authorList>
            <person name="Buettner E."/>
        </authorList>
    </citation>
    <scope>NUCLEOTIDE SEQUENCE</scope>
    <source>
        <strain evidence="3">VT107</strain>
    </source>
</reference>
<feature type="compositionally biased region" description="Polar residues" evidence="1">
    <location>
        <begin position="110"/>
        <end position="128"/>
    </location>
</feature>
<organism evidence="3 4">
    <name type="scientific">Xylaria arbuscula</name>
    <dbReference type="NCBI Taxonomy" id="114810"/>
    <lineage>
        <taxon>Eukaryota</taxon>
        <taxon>Fungi</taxon>
        <taxon>Dikarya</taxon>
        <taxon>Ascomycota</taxon>
        <taxon>Pezizomycotina</taxon>
        <taxon>Sordariomycetes</taxon>
        <taxon>Xylariomycetidae</taxon>
        <taxon>Xylariales</taxon>
        <taxon>Xylariaceae</taxon>
        <taxon>Xylaria</taxon>
    </lineage>
</organism>
<dbReference type="InterPro" id="IPR054505">
    <property type="entry name" value="Myb_DNA-bind_8"/>
</dbReference>
<evidence type="ECO:0000259" key="2">
    <source>
        <dbReference type="Pfam" id="PF22980"/>
    </source>
</evidence>
<feature type="region of interest" description="Disordered" evidence="1">
    <location>
        <begin position="56"/>
        <end position="144"/>
    </location>
</feature>
<proteinExistence type="predicted"/>
<protein>
    <recommendedName>
        <fullName evidence="2">Myb-like DNA-binding domain-containing protein</fullName>
    </recommendedName>
</protein>
<dbReference type="AlphaFoldDB" id="A0A9W8TQG2"/>
<sequence>MSSNNDNAMTRFLFAILKQKNLKDINWEQVAHDPVLLQPITNGHAARMRYSRFKSSILGQEPTKRNRTASPTSKVTKSKKTSKAKKQDNVKIESPAPASPYGTSPEPLLPNSQRIKQESPPYTYNNRMTPALTPGPVSMSPTTISSTTMMQNRFLTPCSDTDAFAASPVLAPSPASDLIHSQTSFDFHAPPCPDHVDPTWTQANSYFAAAYPYEEYTNAACDHQHLQPSLHPQCPLGLPSQPAENDLEQVGIKQEEWTQMNQFRAVRLTPLTMPPVTKSRDNS</sequence>
<dbReference type="Proteomes" id="UP001148614">
    <property type="component" value="Unassembled WGS sequence"/>
</dbReference>
<gene>
    <name evidence="3" type="ORF">NPX13_g1138</name>
</gene>
<comment type="caution">
    <text evidence="3">The sequence shown here is derived from an EMBL/GenBank/DDBJ whole genome shotgun (WGS) entry which is preliminary data.</text>
</comment>
<name>A0A9W8TQG2_9PEZI</name>
<dbReference type="Pfam" id="PF22980">
    <property type="entry name" value="Myb_DNA-bind_8"/>
    <property type="match status" value="1"/>
</dbReference>
<evidence type="ECO:0000313" key="3">
    <source>
        <dbReference type="EMBL" id="KAJ3579428.1"/>
    </source>
</evidence>
<feature type="domain" description="Myb-like DNA-binding" evidence="2">
    <location>
        <begin position="9"/>
        <end position="56"/>
    </location>
</feature>